<keyword evidence="3" id="KW-1185">Reference proteome</keyword>
<feature type="region of interest" description="Disordered" evidence="1">
    <location>
        <begin position="49"/>
        <end position="143"/>
    </location>
</feature>
<protein>
    <submittedName>
        <fullName evidence="2">Alpha/beta hydrolase family protein</fullName>
        <ecNumber evidence="2">3.4.-.-</ecNumber>
    </submittedName>
</protein>
<proteinExistence type="predicted"/>
<dbReference type="EC" id="3.4.-.-" evidence="2"/>
<name>A0ABV4K7M6_9BACT</name>
<evidence type="ECO:0000313" key="2">
    <source>
        <dbReference type="EMBL" id="MEZ7198615.1"/>
    </source>
</evidence>
<dbReference type="InterPro" id="IPR029058">
    <property type="entry name" value="AB_hydrolase_fold"/>
</dbReference>
<reference evidence="2 3" key="1">
    <citation type="submission" date="2024-08" db="EMBL/GenBank/DDBJ databases">
        <title>Sulfate-reducing bacteria isolated from formation water of the oil field in Kazakhstan and description of Pseudodesulfovibrio sp.</title>
        <authorList>
            <person name="Bidzhieva S.K."/>
            <person name="Tourova T.P."/>
            <person name="Grouzdev D.S."/>
            <person name="Beletsky A.V."/>
            <person name="Sokolova D.S."/>
            <person name="Samigullina S.R."/>
            <person name="Poltaraus A.B."/>
            <person name="Avtukh A.N."/>
            <person name="Tereshina V.M."/>
            <person name="Zhaparov N.S."/>
            <person name="Mardanov A.V."/>
            <person name="Nazina T.N."/>
        </authorList>
    </citation>
    <scope>NUCLEOTIDE SEQUENCE [LARGE SCALE GENOMIC DNA]</scope>
    <source>
        <strain evidence="2 3">9FUS</strain>
    </source>
</reference>
<dbReference type="Proteomes" id="UP001568698">
    <property type="component" value="Unassembled WGS sequence"/>
</dbReference>
<comment type="caution">
    <text evidence="2">The sequence shown here is derived from an EMBL/GenBank/DDBJ whole genome shotgun (WGS) entry which is preliminary data.</text>
</comment>
<sequence length="494" mass="53358">MQRALSWALSILFHAVAAVALLNSVSLPPLTPEKLMEVNLTQVPEPQPIIPMPAPPPAPEPEAAKECPDVLPAPAPLPMDKTVVLDDAPPPEAPPQPAPEAEPAPPPEPDVIEISPSKTLPPAPDHASEPASEEDLAEDGLPKKIYVRKDGTVHRGAEARFGRAMMGDYFSYSAKEFAGQFRAKDDRIISIIDARNTKYGRFLIYDSKNKTLRRLKQAFGKYVYTIGPSVYADEPVTGSVTFLAKDDRIERFILVTDDDRIAHYPVKVHVREEEVAFEGPTGRIEARFSRPPYDEGHAGVVVVHGPECADPGMVQAFTRTLSMHGLAALTFTPRGCGLETPSLAGSGELAEDTLSAFDFLAAHPSIGADKGGIWGSGPGVPAAIRAAGQASPRFLVCMLTDALDPAAVPDRAALARLDLPVFWLVTGRETAKWRPLIATLENLRDRQKRAFTIVIAPAKTSREVLQAEGGRSSWVEQVADDHASLAVSWINGLK</sequence>
<keyword evidence="2" id="KW-0378">Hydrolase</keyword>
<dbReference type="RefSeq" id="WP_371388102.1">
    <property type="nucleotide sequence ID" value="NZ_JBGLYH010000081.1"/>
</dbReference>
<gene>
    <name evidence="2" type="ORF">AB6M95_17850</name>
</gene>
<evidence type="ECO:0000313" key="3">
    <source>
        <dbReference type="Proteomes" id="UP001568698"/>
    </source>
</evidence>
<dbReference type="SUPFAM" id="SSF53474">
    <property type="entry name" value="alpha/beta-Hydrolases"/>
    <property type="match status" value="1"/>
</dbReference>
<evidence type="ECO:0000256" key="1">
    <source>
        <dbReference type="SAM" id="MobiDB-lite"/>
    </source>
</evidence>
<feature type="compositionally biased region" description="Pro residues" evidence="1">
    <location>
        <begin position="88"/>
        <end position="109"/>
    </location>
</feature>
<organism evidence="2 3">
    <name type="scientific">Pseudodesulfovibrio karagichevae</name>
    <dbReference type="NCBI Taxonomy" id="3239305"/>
    <lineage>
        <taxon>Bacteria</taxon>
        <taxon>Pseudomonadati</taxon>
        <taxon>Thermodesulfobacteriota</taxon>
        <taxon>Desulfovibrionia</taxon>
        <taxon>Desulfovibrionales</taxon>
        <taxon>Desulfovibrionaceae</taxon>
    </lineage>
</organism>
<dbReference type="GO" id="GO:0016787">
    <property type="term" value="F:hydrolase activity"/>
    <property type="evidence" value="ECO:0007669"/>
    <property type="project" value="UniProtKB-KW"/>
</dbReference>
<accession>A0ABV4K7M6</accession>
<dbReference type="Gene3D" id="3.40.50.1820">
    <property type="entry name" value="alpha/beta hydrolase"/>
    <property type="match status" value="1"/>
</dbReference>
<feature type="compositionally biased region" description="Pro residues" evidence="1">
    <location>
        <begin position="49"/>
        <end position="60"/>
    </location>
</feature>
<dbReference type="EMBL" id="JBGLYH010000081">
    <property type="protein sequence ID" value="MEZ7198615.1"/>
    <property type="molecule type" value="Genomic_DNA"/>
</dbReference>